<protein>
    <submittedName>
        <fullName evidence="2">Uncharacterized protein</fullName>
    </submittedName>
</protein>
<keyword evidence="3" id="KW-1185">Reference proteome</keyword>
<sequence>MVSDHAGTFDNLTERSFYASSARIARSHGVAERGNGSLNPKRDHDETNDSGCHSDVIHEEEKEEAIDYDELLLSPRTTACQDCAERKRMSSTRRSLSRTDGEAGPQMQTHLNEASYDRTRRGSIDFFVTKLDSNMWYEPRSEAVAMERPTSSTAATVAELAWTTTSTGRPQLPERRSTLLHPTSPPVETIATTSRSAETFPFSQLVHILQPPMEQSSSSVTSKESTLLHPSSPLTERRRVPSHHIERPHPVQQTIKILRQAALQRKTSTLLHPSHPEDNSGIALQHETFIAVQHQTVLTRRSSTLLHPSPPSTPPVQQRPDKPLLHKASSAPESSTKARARRASILHSSGSDEEDDEAYDGTRFSYLPRMRLITSELDAYSLVYTRGADEEDSMEAFGGQGGGVESDAKAVLLANPVRVARANFRRRVHSG</sequence>
<proteinExistence type="predicted"/>
<feature type="region of interest" description="Disordered" evidence="1">
    <location>
        <begin position="28"/>
        <end position="54"/>
    </location>
</feature>
<feature type="compositionally biased region" description="Basic and acidic residues" evidence="1">
    <location>
        <begin position="235"/>
        <end position="249"/>
    </location>
</feature>
<feature type="region of interest" description="Disordered" evidence="1">
    <location>
        <begin position="83"/>
        <end position="106"/>
    </location>
</feature>
<feature type="compositionally biased region" description="Low complexity" evidence="1">
    <location>
        <begin position="216"/>
        <end position="225"/>
    </location>
</feature>
<accession>A0A9P4L7Y9</accession>
<dbReference type="Proteomes" id="UP000800039">
    <property type="component" value="Unassembled WGS sequence"/>
</dbReference>
<reference evidence="2" key="1">
    <citation type="submission" date="2020-01" db="EMBL/GenBank/DDBJ databases">
        <authorList>
            <consortium name="DOE Joint Genome Institute"/>
            <person name="Haridas S."/>
            <person name="Albert R."/>
            <person name="Binder M."/>
            <person name="Bloem J."/>
            <person name="Labutti K."/>
            <person name="Salamov A."/>
            <person name="Andreopoulos B."/>
            <person name="Baker S.E."/>
            <person name="Barry K."/>
            <person name="Bills G."/>
            <person name="Bluhm B.H."/>
            <person name="Cannon C."/>
            <person name="Castanera R."/>
            <person name="Culley D.E."/>
            <person name="Daum C."/>
            <person name="Ezra D."/>
            <person name="Gonzalez J.B."/>
            <person name="Henrissat B."/>
            <person name="Kuo A."/>
            <person name="Liang C."/>
            <person name="Lipzen A."/>
            <person name="Lutzoni F."/>
            <person name="Magnuson J."/>
            <person name="Mondo S."/>
            <person name="Nolan M."/>
            <person name="Ohm R."/>
            <person name="Pangilinan J."/>
            <person name="Park H.-J."/>
            <person name="Ramirez L."/>
            <person name="Alfaro M."/>
            <person name="Sun H."/>
            <person name="Tritt A."/>
            <person name="Yoshinaga Y."/>
            <person name="Zwiers L.-H."/>
            <person name="Turgeon B.G."/>
            <person name="Goodwin S.B."/>
            <person name="Spatafora J.W."/>
            <person name="Crous P.W."/>
            <person name="Grigoriev I.V."/>
        </authorList>
    </citation>
    <scope>NUCLEOTIDE SEQUENCE</scope>
    <source>
        <strain evidence="2">CBS 394.84</strain>
    </source>
</reference>
<comment type="caution">
    <text evidence="2">The sequence shown here is derived from an EMBL/GenBank/DDBJ whole genome shotgun (WGS) entry which is preliminary data.</text>
</comment>
<feature type="region of interest" description="Disordered" evidence="1">
    <location>
        <begin position="302"/>
        <end position="359"/>
    </location>
</feature>
<evidence type="ECO:0000313" key="3">
    <source>
        <dbReference type="Proteomes" id="UP000800039"/>
    </source>
</evidence>
<gene>
    <name evidence="2" type="ORF">K460DRAFT_404956</name>
</gene>
<evidence type="ECO:0000256" key="1">
    <source>
        <dbReference type="SAM" id="MobiDB-lite"/>
    </source>
</evidence>
<name>A0A9P4L7Y9_9PLEO</name>
<feature type="region of interest" description="Disordered" evidence="1">
    <location>
        <begin position="213"/>
        <end position="253"/>
    </location>
</feature>
<dbReference type="RefSeq" id="XP_040787236.1">
    <property type="nucleotide sequence ID" value="XM_040936781.1"/>
</dbReference>
<dbReference type="AlphaFoldDB" id="A0A9P4L7Y9"/>
<evidence type="ECO:0000313" key="2">
    <source>
        <dbReference type="EMBL" id="KAF1844673.1"/>
    </source>
</evidence>
<organism evidence="2 3">
    <name type="scientific">Cucurbitaria berberidis CBS 394.84</name>
    <dbReference type="NCBI Taxonomy" id="1168544"/>
    <lineage>
        <taxon>Eukaryota</taxon>
        <taxon>Fungi</taxon>
        <taxon>Dikarya</taxon>
        <taxon>Ascomycota</taxon>
        <taxon>Pezizomycotina</taxon>
        <taxon>Dothideomycetes</taxon>
        <taxon>Pleosporomycetidae</taxon>
        <taxon>Pleosporales</taxon>
        <taxon>Pleosporineae</taxon>
        <taxon>Cucurbitariaceae</taxon>
        <taxon>Cucurbitaria</taxon>
    </lineage>
</organism>
<feature type="region of interest" description="Disordered" evidence="1">
    <location>
        <begin position="164"/>
        <end position="188"/>
    </location>
</feature>
<dbReference type="EMBL" id="ML976616">
    <property type="protein sequence ID" value="KAF1844673.1"/>
    <property type="molecule type" value="Genomic_DNA"/>
</dbReference>
<dbReference type="GeneID" id="63854031"/>